<dbReference type="VEuPathDB" id="FungiDB:PLEOSDRAFT_1104163"/>
<evidence type="ECO:0000313" key="2">
    <source>
        <dbReference type="EMBL" id="KDQ27473.1"/>
    </source>
</evidence>
<feature type="compositionally biased region" description="Polar residues" evidence="1">
    <location>
        <begin position="194"/>
        <end position="205"/>
    </location>
</feature>
<feature type="compositionally biased region" description="Basic and acidic residues" evidence="1">
    <location>
        <begin position="987"/>
        <end position="999"/>
    </location>
</feature>
<feature type="compositionally biased region" description="Basic and acidic residues" evidence="1">
    <location>
        <begin position="503"/>
        <end position="512"/>
    </location>
</feature>
<evidence type="ECO:0000313" key="3">
    <source>
        <dbReference type="Proteomes" id="UP000027073"/>
    </source>
</evidence>
<proteinExistence type="predicted"/>
<protein>
    <submittedName>
        <fullName evidence="2">Uncharacterized protein</fullName>
    </submittedName>
</protein>
<feature type="compositionally biased region" description="Basic and acidic residues" evidence="1">
    <location>
        <begin position="637"/>
        <end position="654"/>
    </location>
</feature>
<dbReference type="InParanoid" id="A0A067NHH8"/>
<feature type="region of interest" description="Disordered" evidence="1">
    <location>
        <begin position="580"/>
        <end position="690"/>
    </location>
</feature>
<dbReference type="OrthoDB" id="2984608at2759"/>
<feature type="region of interest" description="Disordered" evidence="1">
    <location>
        <begin position="777"/>
        <end position="1064"/>
    </location>
</feature>
<evidence type="ECO:0000256" key="1">
    <source>
        <dbReference type="SAM" id="MobiDB-lite"/>
    </source>
</evidence>
<feature type="compositionally biased region" description="Low complexity" evidence="1">
    <location>
        <begin position="842"/>
        <end position="859"/>
    </location>
</feature>
<dbReference type="HOGENOM" id="CLU_288706_0_0_1"/>
<feature type="region of interest" description="Disordered" evidence="1">
    <location>
        <begin position="186"/>
        <end position="207"/>
    </location>
</feature>
<organism evidence="2 3">
    <name type="scientific">Pleurotus ostreatus (strain PC15)</name>
    <name type="common">Oyster mushroom</name>
    <dbReference type="NCBI Taxonomy" id="1137138"/>
    <lineage>
        <taxon>Eukaryota</taxon>
        <taxon>Fungi</taxon>
        <taxon>Dikarya</taxon>
        <taxon>Basidiomycota</taxon>
        <taxon>Agaricomycotina</taxon>
        <taxon>Agaricomycetes</taxon>
        <taxon>Agaricomycetidae</taxon>
        <taxon>Agaricales</taxon>
        <taxon>Pleurotineae</taxon>
        <taxon>Pleurotaceae</taxon>
        <taxon>Pleurotus</taxon>
    </lineage>
</organism>
<name>A0A067NHH8_PLEO1</name>
<feature type="compositionally biased region" description="Polar residues" evidence="1">
    <location>
        <begin position="487"/>
        <end position="501"/>
    </location>
</feature>
<feature type="compositionally biased region" description="Low complexity" evidence="1">
    <location>
        <begin position="606"/>
        <end position="622"/>
    </location>
</feature>
<dbReference type="EMBL" id="KL198008">
    <property type="protein sequence ID" value="KDQ27473.1"/>
    <property type="molecule type" value="Genomic_DNA"/>
</dbReference>
<feature type="compositionally biased region" description="Polar residues" evidence="1">
    <location>
        <begin position="580"/>
        <end position="605"/>
    </location>
</feature>
<feature type="region of interest" description="Disordered" evidence="1">
    <location>
        <begin position="458"/>
        <end position="512"/>
    </location>
</feature>
<reference evidence="3" key="1">
    <citation type="journal article" date="2014" name="Proc. Natl. Acad. Sci. U.S.A.">
        <title>Extensive sampling of basidiomycete genomes demonstrates inadequacy of the white-rot/brown-rot paradigm for wood decay fungi.</title>
        <authorList>
            <person name="Riley R."/>
            <person name="Salamov A.A."/>
            <person name="Brown D.W."/>
            <person name="Nagy L.G."/>
            <person name="Floudas D."/>
            <person name="Held B.W."/>
            <person name="Levasseur A."/>
            <person name="Lombard V."/>
            <person name="Morin E."/>
            <person name="Otillar R."/>
            <person name="Lindquist E.A."/>
            <person name="Sun H."/>
            <person name="LaButti K.M."/>
            <person name="Schmutz J."/>
            <person name="Jabbour D."/>
            <person name="Luo H."/>
            <person name="Baker S.E."/>
            <person name="Pisabarro A.G."/>
            <person name="Walton J.D."/>
            <person name="Blanchette R.A."/>
            <person name="Henrissat B."/>
            <person name="Martin F."/>
            <person name="Cullen D."/>
            <person name="Hibbett D.S."/>
            <person name="Grigoriev I.V."/>
        </authorList>
    </citation>
    <scope>NUCLEOTIDE SEQUENCE [LARGE SCALE GENOMIC DNA]</scope>
    <source>
        <strain evidence="3">PC15</strain>
    </source>
</reference>
<gene>
    <name evidence="2" type="ORF">PLEOSDRAFT_1104163</name>
</gene>
<feature type="compositionally biased region" description="Polar residues" evidence="1">
    <location>
        <begin position="824"/>
        <end position="841"/>
    </location>
</feature>
<dbReference type="AlphaFoldDB" id="A0A067NHH8"/>
<accession>A0A067NHH8</accession>
<sequence length="1064" mass="114872">MFGKANPSLLPDLQQVSIHTLSTRTPSFSGFTFETIGKQPSLLARISDKRADDLDVSSPSSPLYGADYIALPPDSDIDDLAPSAPLDRKSLLQALTNADDAVHSMDVDGDRESHHPRDPSIPDMLPQDVHPSEGISAFVAPTPQLLEHPTSPRRSSFTNHSSHPSFDFLDLAAAHSPVSTTFSLAYPESEHPDATQNPSTESTEMSIEHEASVPPLAPASIAVPPSIAPSGDDARAIEKVDTQEHPEAMGMIPLYEHVLDTISTITAKSSTSKVDEFEKVIAAFQAVQTQSVSAMSAARKARWLAEQSCDLAKQALVAAEESLDAAEISNRRYLEVSETLDIRSLQESDRKKLAELEALKTDISSLGDRLQVYTSKMQSKLASATANTPSSTHVERAVSPFHAVEIDNASKVKSIISRKQLVVVEGKQQNAQKVTRVHDVPAPEVVADVATRAWEAERELSARRSLPPADTSKPSRITADPREGDQQHTVSINRSAESFTEPQPRRRSDRDIVLTEKVQYQPEMARGLLGGRRQVEKKTAQEIEEIASLTTLTLPAPSTTTPVGPAPRFGNPVANQTLLSFSPPRNNIMKTSSMPPVPSQSSLNRSTWSAPAAETTSAASTSRPNPSFATGAGGAARDPRERPQAIAKEPKDPSRAAAPQGSNMQVGSEGDDPPSFTLPPKPAASPSSETINLLPNLSAFSPGVIVRDHAYPSEETDPPMSLSSPLVYCTRQSPEQGNMPYEPVDTPLSANSQICNTKHLLGRQGVQWHTKLGEIPKAKEELSREQLTTPVSESDSQRPSDSTTTQVLSIVIPTVPPVKEQAAMTPNRSEANRVSYTTSGKSSEASPPLASSSAVSASSQDLRINGDSNKMRPPTTAPHNLAPAPAQSPSEYTPVSAGQKRKLDEKEPPSFSAKPKPFRGKRSRPDDSRTVPQGDHWSPGRSLPPSPSRKTFAQRIGRTADCYRPQYNDDNERIHNRASTPPYSPWTERRLDDDSRDPLPDLALRMSEPPSQRGRGKQRGGAIAGPYRGGRRGTAEPPRARLGSGGLESRISDPQTSLGDRIGS</sequence>
<feature type="compositionally biased region" description="Polar residues" evidence="1">
    <location>
        <begin position="785"/>
        <end position="808"/>
    </location>
</feature>
<dbReference type="Proteomes" id="UP000027073">
    <property type="component" value="Unassembled WGS sequence"/>
</dbReference>